<evidence type="ECO:0000313" key="4">
    <source>
        <dbReference type="Proteomes" id="UP000242875"/>
    </source>
</evidence>
<reference evidence="3 4" key="1">
    <citation type="journal article" date="2017" name="Mycologia">
        <title>Bifiguratus adelaidae, gen. et sp. nov., a new member of Mucoromycotina in endophytic and soil-dwelling habitats.</title>
        <authorList>
            <person name="Torres-Cruz T.J."/>
            <person name="Billingsley Tobias T.L."/>
            <person name="Almatruk M."/>
            <person name="Hesse C."/>
            <person name="Kuske C.R."/>
            <person name="Desiro A."/>
            <person name="Benucci G.M."/>
            <person name="Bonito G."/>
            <person name="Stajich J.E."/>
            <person name="Dunlap C."/>
            <person name="Arnold A.E."/>
            <person name="Porras-Alfaro A."/>
        </authorList>
    </citation>
    <scope>NUCLEOTIDE SEQUENCE [LARGE SCALE GENOMIC DNA]</scope>
    <source>
        <strain evidence="3 4">AZ0501</strain>
    </source>
</reference>
<dbReference type="Pfam" id="PF05063">
    <property type="entry name" value="MT-A70"/>
    <property type="match status" value="1"/>
</dbReference>
<accession>A0A261XTS3</accession>
<gene>
    <name evidence="3" type="ORF">BZG36_05245</name>
</gene>
<proteinExistence type="inferred from homology"/>
<dbReference type="Proteomes" id="UP000242875">
    <property type="component" value="Unassembled WGS sequence"/>
</dbReference>
<dbReference type="GO" id="GO:0008168">
    <property type="term" value="F:methyltransferase activity"/>
    <property type="evidence" value="ECO:0007669"/>
    <property type="project" value="TreeGrafter"/>
</dbReference>
<evidence type="ECO:0000313" key="3">
    <source>
        <dbReference type="EMBL" id="OZJ01750.1"/>
    </source>
</evidence>
<dbReference type="PROSITE" id="PS51143">
    <property type="entry name" value="MT_A70"/>
    <property type="match status" value="1"/>
</dbReference>
<evidence type="ECO:0000256" key="1">
    <source>
        <dbReference type="PROSITE-ProRule" id="PRU00489"/>
    </source>
</evidence>
<dbReference type="AlphaFoldDB" id="A0A261XTS3"/>
<comment type="similarity">
    <text evidence="1">Belongs to the MT-A70-like family.</text>
</comment>
<dbReference type="InterPro" id="IPR007757">
    <property type="entry name" value="MT-A70-like"/>
</dbReference>
<evidence type="ECO:0000256" key="2">
    <source>
        <dbReference type="SAM" id="MobiDB-lite"/>
    </source>
</evidence>
<dbReference type="OrthoDB" id="61116at2759"/>
<keyword evidence="4" id="KW-1185">Reference proteome</keyword>
<sequence>MRVDSRKVLSRQLKFEGRCWELREEEYGLKEPYIKSKRSVNSKSGDFASGDEFTGSDTNDEATRPAKRRRQSRDDVALLATMVDQAIERARKEWPATPIQARSEASVSSERVDTETLHGAAAKRRTPGGLDFIAYGQLYDAMRRMGGGLITDESDLELVLKDDMTRIEPASAFGVVLVNPDPNSCKLLAFADVKAEQEEWTENDLYYIFPPSSAAVLSQLGNTNVLVEYAKSFGGYDVICMDPPWPNKSGKSSRYETIDIYDLFKLPIKHLLSRRSSPSKSPIVAVWVTNHRKHHAFVREKLFPKWKLKEAGKIVWCK</sequence>
<name>A0A261XTS3_9FUNG</name>
<feature type="non-terminal residue" evidence="3">
    <location>
        <position position="318"/>
    </location>
</feature>
<protein>
    <recommendedName>
        <fullName evidence="5">Methyltransferase-like protein 4</fullName>
    </recommendedName>
</protein>
<dbReference type="EMBL" id="MVBO01000249">
    <property type="protein sequence ID" value="OZJ01750.1"/>
    <property type="molecule type" value="Genomic_DNA"/>
</dbReference>
<feature type="region of interest" description="Disordered" evidence="2">
    <location>
        <begin position="33"/>
        <end position="75"/>
    </location>
</feature>
<evidence type="ECO:0008006" key="5">
    <source>
        <dbReference type="Google" id="ProtNLM"/>
    </source>
</evidence>
<organism evidence="3 4">
    <name type="scientific">Bifiguratus adelaidae</name>
    <dbReference type="NCBI Taxonomy" id="1938954"/>
    <lineage>
        <taxon>Eukaryota</taxon>
        <taxon>Fungi</taxon>
        <taxon>Fungi incertae sedis</taxon>
        <taxon>Mucoromycota</taxon>
        <taxon>Mucoromycotina</taxon>
        <taxon>Endogonomycetes</taxon>
        <taxon>Endogonales</taxon>
        <taxon>Endogonales incertae sedis</taxon>
        <taxon>Bifiguratus</taxon>
    </lineage>
</organism>
<comment type="caution">
    <text evidence="3">The sequence shown here is derived from an EMBL/GenBank/DDBJ whole genome shotgun (WGS) entry which is preliminary data.</text>
</comment>
<dbReference type="PANTHER" id="PTHR12829">
    <property type="entry name" value="N6-ADENOSINE-METHYLTRANSFERASE"/>
    <property type="match status" value="1"/>
</dbReference>
<dbReference type="PANTHER" id="PTHR12829:SF4">
    <property type="entry name" value="N(6)-ADENINE-SPECIFIC METHYLTRANSFERASE METTL4"/>
    <property type="match status" value="1"/>
</dbReference>
<dbReference type="GO" id="GO:0005634">
    <property type="term" value="C:nucleus"/>
    <property type="evidence" value="ECO:0007669"/>
    <property type="project" value="TreeGrafter"/>
</dbReference>